<name>A0A1I0HZ34_9BACI</name>
<accession>A0A1I0HZ34</accession>
<evidence type="ECO:0000313" key="4">
    <source>
        <dbReference type="Proteomes" id="UP000199095"/>
    </source>
</evidence>
<feature type="transmembrane region" description="Helical" evidence="1">
    <location>
        <begin position="148"/>
        <end position="164"/>
    </location>
</feature>
<evidence type="ECO:0000259" key="2">
    <source>
        <dbReference type="Pfam" id="PF02517"/>
    </source>
</evidence>
<reference evidence="4" key="1">
    <citation type="submission" date="2016-10" db="EMBL/GenBank/DDBJ databases">
        <authorList>
            <person name="Varghese N."/>
            <person name="Submissions S."/>
        </authorList>
    </citation>
    <scope>NUCLEOTIDE SEQUENCE [LARGE SCALE GENOMIC DNA]</scope>
    <source>
        <strain evidence="4">CGMCC 1.3566</strain>
    </source>
</reference>
<dbReference type="GO" id="GO:0080120">
    <property type="term" value="P:CAAX-box protein maturation"/>
    <property type="evidence" value="ECO:0007669"/>
    <property type="project" value="UniProtKB-ARBA"/>
</dbReference>
<dbReference type="STRING" id="237682.SAMN05421676_11058"/>
<feature type="transmembrane region" description="Helical" evidence="1">
    <location>
        <begin position="170"/>
        <end position="188"/>
    </location>
</feature>
<feature type="transmembrane region" description="Helical" evidence="1">
    <location>
        <begin position="125"/>
        <end position="141"/>
    </location>
</feature>
<keyword evidence="1" id="KW-1133">Transmembrane helix</keyword>
<feature type="transmembrane region" description="Helical" evidence="1">
    <location>
        <begin position="60"/>
        <end position="81"/>
    </location>
</feature>
<dbReference type="RefSeq" id="WP_245732835.1">
    <property type="nucleotide sequence ID" value="NZ_FOHJ01000010.1"/>
</dbReference>
<keyword evidence="1" id="KW-0472">Membrane</keyword>
<evidence type="ECO:0000256" key="1">
    <source>
        <dbReference type="SAM" id="Phobius"/>
    </source>
</evidence>
<protein>
    <recommendedName>
        <fullName evidence="2">CAAX prenyl protease 2/Lysostaphin resistance protein A-like domain-containing protein</fullName>
    </recommendedName>
</protein>
<gene>
    <name evidence="3" type="ORF">SAMN05421676_11058</name>
</gene>
<feature type="transmembrane region" description="Helical" evidence="1">
    <location>
        <begin position="21"/>
        <end position="40"/>
    </location>
</feature>
<keyword evidence="4" id="KW-1185">Reference proteome</keyword>
<organism evidence="3 4">
    <name type="scientific">Salinibacillus kushneri</name>
    <dbReference type="NCBI Taxonomy" id="237682"/>
    <lineage>
        <taxon>Bacteria</taxon>
        <taxon>Bacillati</taxon>
        <taxon>Bacillota</taxon>
        <taxon>Bacilli</taxon>
        <taxon>Bacillales</taxon>
        <taxon>Bacillaceae</taxon>
        <taxon>Salinibacillus</taxon>
    </lineage>
</organism>
<dbReference type="InterPro" id="IPR003675">
    <property type="entry name" value="Rce1/LyrA-like_dom"/>
</dbReference>
<dbReference type="AlphaFoldDB" id="A0A1I0HZ34"/>
<sequence>MKKQMNQAEIIKKMTDKELLLNLYFSQGLMIVLAILSSFFLFDSMNEWFQQVQWNPAYFIWYGLLPALIIVSIDLILMKLLPESYYDDGGVNERIFQHRSFLQILYITLLIAISEEMLFRGVIQYEFGYFIASLLFALIHFRYLHKPVLLISIVLISFFIGYMYELTGNLAITIIAHFFVDFILALMIKYKRGVMDDNKYRENT</sequence>
<dbReference type="EMBL" id="FOHJ01000010">
    <property type="protein sequence ID" value="SET89382.1"/>
    <property type="molecule type" value="Genomic_DNA"/>
</dbReference>
<feature type="domain" description="CAAX prenyl protease 2/Lysostaphin resistance protein A-like" evidence="2">
    <location>
        <begin position="100"/>
        <end position="183"/>
    </location>
</feature>
<dbReference type="Pfam" id="PF02517">
    <property type="entry name" value="Rce1-like"/>
    <property type="match status" value="1"/>
</dbReference>
<proteinExistence type="predicted"/>
<dbReference type="PANTHER" id="PTHR43592">
    <property type="entry name" value="CAAX AMINO TERMINAL PROTEASE"/>
    <property type="match status" value="1"/>
</dbReference>
<keyword evidence="1" id="KW-0812">Transmembrane</keyword>
<evidence type="ECO:0000313" key="3">
    <source>
        <dbReference type="EMBL" id="SET89382.1"/>
    </source>
</evidence>
<dbReference type="PANTHER" id="PTHR43592:SF15">
    <property type="entry name" value="CAAX AMINO TERMINAL PROTEASE FAMILY PROTEIN"/>
    <property type="match status" value="1"/>
</dbReference>
<dbReference type="Proteomes" id="UP000199095">
    <property type="component" value="Unassembled WGS sequence"/>
</dbReference>
<feature type="transmembrane region" description="Helical" evidence="1">
    <location>
        <begin position="101"/>
        <end position="119"/>
    </location>
</feature>
<dbReference type="GO" id="GO:0004175">
    <property type="term" value="F:endopeptidase activity"/>
    <property type="evidence" value="ECO:0007669"/>
    <property type="project" value="UniProtKB-ARBA"/>
</dbReference>